<gene>
    <name evidence="2" type="ORF">H9L22_05160</name>
</gene>
<feature type="region of interest" description="Disordered" evidence="1">
    <location>
        <begin position="147"/>
        <end position="174"/>
    </location>
</feature>
<sequence>MAGGELGAVASLAEASLLSGLAMQAMRSSRPASGAGHLFSHVWEMEGHGMDSEPPLSHGFKVGIGTVASCALWADALEFDPASVDVDQLVAEAPGAAEIEAKCRSLLIPRLVNAAVEQSLAKMVTGDALRQRLLTIQSRWPEIRSRCAHSWSPQRRRPPDSARPEPRTIQRRSGSIWRVYAGRTYRPS</sequence>
<dbReference type="Gene3D" id="1.20.1090.10">
    <property type="entry name" value="Dehydroquinate synthase-like - alpha domain"/>
    <property type="match status" value="1"/>
</dbReference>
<accession>A0A7H0H896</accession>
<evidence type="ECO:0000313" key="2">
    <source>
        <dbReference type="EMBL" id="QNP56762.1"/>
    </source>
</evidence>
<keyword evidence="3" id="KW-1185">Reference proteome</keyword>
<feature type="compositionally biased region" description="Basic and acidic residues" evidence="1">
    <location>
        <begin position="157"/>
        <end position="168"/>
    </location>
</feature>
<name>A0A7H0H896_9ACTN</name>
<protein>
    <submittedName>
        <fullName evidence="2">Iron-containing alcohol dehydrogenase</fullName>
    </submittedName>
</protein>
<dbReference type="EMBL" id="CP060789">
    <property type="protein sequence ID" value="QNP56762.1"/>
    <property type="molecule type" value="Genomic_DNA"/>
</dbReference>
<dbReference type="AlphaFoldDB" id="A0A7H0H896"/>
<dbReference type="SUPFAM" id="SSF56796">
    <property type="entry name" value="Dehydroquinate synthase-like"/>
    <property type="match status" value="1"/>
</dbReference>
<evidence type="ECO:0000313" key="3">
    <source>
        <dbReference type="Proteomes" id="UP000516117"/>
    </source>
</evidence>
<organism evidence="2 3">
    <name type="scientific">Tessaracoccus defluvii</name>
    <dbReference type="NCBI Taxonomy" id="1285901"/>
    <lineage>
        <taxon>Bacteria</taxon>
        <taxon>Bacillati</taxon>
        <taxon>Actinomycetota</taxon>
        <taxon>Actinomycetes</taxon>
        <taxon>Propionibacteriales</taxon>
        <taxon>Propionibacteriaceae</taxon>
        <taxon>Tessaracoccus</taxon>
    </lineage>
</organism>
<evidence type="ECO:0000256" key="1">
    <source>
        <dbReference type="SAM" id="MobiDB-lite"/>
    </source>
</evidence>
<reference evidence="2 3" key="1">
    <citation type="submission" date="2020-08" db="EMBL/GenBank/DDBJ databases">
        <title>Genome sequence of Tessaracoccus defluvii JCM 17540T.</title>
        <authorList>
            <person name="Hyun D.-W."/>
            <person name="Bae J.-W."/>
        </authorList>
    </citation>
    <scope>NUCLEOTIDE SEQUENCE [LARGE SCALE GENOMIC DNA]</scope>
    <source>
        <strain evidence="2 3">JCM 17540</strain>
    </source>
</reference>
<dbReference type="RefSeq" id="WP_187721861.1">
    <property type="nucleotide sequence ID" value="NZ_CP060789.1"/>
</dbReference>
<dbReference type="Proteomes" id="UP000516117">
    <property type="component" value="Chromosome"/>
</dbReference>
<dbReference type="KEGG" id="tdf:H9L22_05160"/>
<proteinExistence type="predicted"/>